<keyword evidence="3" id="KW-0547">Nucleotide-binding</keyword>
<evidence type="ECO:0000256" key="5">
    <source>
        <dbReference type="ARBA" id="ARBA00022840"/>
    </source>
</evidence>
<dbReference type="Gene3D" id="1.10.510.10">
    <property type="entry name" value="Transferase(Phosphotransferase) domain 1"/>
    <property type="match status" value="1"/>
</dbReference>
<dbReference type="InterPro" id="IPR000719">
    <property type="entry name" value="Prot_kinase_dom"/>
</dbReference>
<dbReference type="Proteomes" id="UP000009168">
    <property type="component" value="Unassembled WGS sequence"/>
</dbReference>
<evidence type="ECO:0000256" key="2">
    <source>
        <dbReference type="ARBA" id="ARBA00022679"/>
    </source>
</evidence>
<dbReference type="PROSITE" id="PS50011">
    <property type="entry name" value="PROTEIN_KINASE_DOM"/>
    <property type="match status" value="1"/>
</dbReference>
<dbReference type="KEGG" id="tet:TTHERM_00204120"/>
<dbReference type="InterPro" id="IPR011009">
    <property type="entry name" value="Kinase-like_dom_sf"/>
</dbReference>
<dbReference type="Pfam" id="PF00069">
    <property type="entry name" value="Pkinase"/>
    <property type="match status" value="1"/>
</dbReference>
<accession>Q22ND2</accession>
<dbReference type="SMART" id="SM00220">
    <property type="entry name" value="S_TKc"/>
    <property type="match status" value="1"/>
</dbReference>
<dbReference type="GO" id="GO:0005524">
    <property type="term" value="F:ATP binding"/>
    <property type="evidence" value="ECO:0007669"/>
    <property type="project" value="UniProtKB-KW"/>
</dbReference>
<organism evidence="7 8">
    <name type="scientific">Tetrahymena thermophila (strain SB210)</name>
    <dbReference type="NCBI Taxonomy" id="312017"/>
    <lineage>
        <taxon>Eukaryota</taxon>
        <taxon>Sar</taxon>
        <taxon>Alveolata</taxon>
        <taxon>Ciliophora</taxon>
        <taxon>Intramacronucleata</taxon>
        <taxon>Oligohymenophorea</taxon>
        <taxon>Hymenostomatida</taxon>
        <taxon>Tetrahymenina</taxon>
        <taxon>Tetrahymenidae</taxon>
        <taxon>Tetrahymena</taxon>
    </lineage>
</organism>
<proteinExistence type="predicted"/>
<dbReference type="RefSeq" id="XP_001007098.1">
    <property type="nucleotide sequence ID" value="XM_001007098.1"/>
</dbReference>
<keyword evidence="8" id="KW-1185">Reference proteome</keyword>
<name>Q22ND2_TETTS</name>
<dbReference type="InterPro" id="IPR050117">
    <property type="entry name" value="MAPK"/>
</dbReference>
<dbReference type="STRING" id="312017.Q22ND2"/>
<sequence>MQNLSNFDSLSQSQLQAFSQQNPLRFLSFQYTENDLHSFNYYTSVYKIEKRYRILKQIGFGFNPTFTAIDQEYGQKVIIEVIKIENDDLIYMNQLIRQIKIENHFKHENISSNLHIMMESKNLYIVREFIDTDLHRVNFSKQELTDDHIQYFTYQILSALFFLHSQNVYHTQLRLSNILLNKNCDLKISRFIGTNFPNEIYSQYITSDYFLSPQQILNLPKNLSKTDIWHVGVIILGLINRDTFFSNLSNQLGGGYLGLINAIFSYIGTPSGEELLQYQDYKGLYQYIIKYSKKSWQDVFPDANPLLCDLLDKMLVFNEDKRYTVKECLQHPYFEDLYDLDDIDECDVKFDHSQFQIGLNEDEIMKEIYFEVEKSYQKQQKQKLKRYQIQIIQNIAFQKHLADQIPLNPKLIFYNLYEDL</sequence>
<evidence type="ECO:0000313" key="8">
    <source>
        <dbReference type="Proteomes" id="UP000009168"/>
    </source>
</evidence>
<evidence type="ECO:0000313" key="7">
    <source>
        <dbReference type="EMBL" id="EAR86853.1"/>
    </source>
</evidence>
<dbReference type="HOGENOM" id="CLU_651334_0_0_1"/>
<dbReference type="SUPFAM" id="SSF56112">
    <property type="entry name" value="Protein kinase-like (PK-like)"/>
    <property type="match status" value="1"/>
</dbReference>
<dbReference type="PANTHER" id="PTHR24055">
    <property type="entry name" value="MITOGEN-ACTIVATED PROTEIN KINASE"/>
    <property type="match status" value="1"/>
</dbReference>
<dbReference type="FunFam" id="1.10.510.10:FF:000624">
    <property type="entry name" value="Mitogen-activated protein kinase"/>
    <property type="match status" value="1"/>
</dbReference>
<keyword evidence="5" id="KW-0067">ATP-binding</keyword>
<keyword evidence="2" id="KW-0808">Transferase</keyword>
<keyword evidence="4 7" id="KW-0418">Kinase</keyword>
<protein>
    <submittedName>
        <fullName evidence="7">Cyclin-dependent kinase-like Serine/Threonine kinase family protein</fullName>
    </submittedName>
</protein>
<gene>
    <name evidence="7" type="ORF">TTHERM_00204120</name>
</gene>
<dbReference type="GO" id="GO:0004674">
    <property type="term" value="F:protein serine/threonine kinase activity"/>
    <property type="evidence" value="ECO:0007669"/>
    <property type="project" value="UniProtKB-KW"/>
</dbReference>
<evidence type="ECO:0000259" key="6">
    <source>
        <dbReference type="PROSITE" id="PS50011"/>
    </source>
</evidence>
<feature type="domain" description="Protein kinase" evidence="6">
    <location>
        <begin position="52"/>
        <end position="334"/>
    </location>
</feature>
<dbReference type="Gene3D" id="3.30.200.20">
    <property type="entry name" value="Phosphorylase Kinase, domain 1"/>
    <property type="match status" value="1"/>
</dbReference>
<dbReference type="eggNOG" id="KOG0660">
    <property type="taxonomic scope" value="Eukaryota"/>
</dbReference>
<dbReference type="OrthoDB" id="192887at2759"/>
<dbReference type="AlphaFoldDB" id="Q22ND2"/>
<evidence type="ECO:0000256" key="4">
    <source>
        <dbReference type="ARBA" id="ARBA00022777"/>
    </source>
</evidence>
<dbReference type="EMBL" id="GG662857">
    <property type="protein sequence ID" value="EAR86853.1"/>
    <property type="molecule type" value="Genomic_DNA"/>
</dbReference>
<reference evidence="8" key="1">
    <citation type="journal article" date="2006" name="PLoS Biol.">
        <title>Macronuclear genome sequence of the ciliate Tetrahymena thermophila, a model eukaryote.</title>
        <authorList>
            <person name="Eisen J.A."/>
            <person name="Coyne R.S."/>
            <person name="Wu M."/>
            <person name="Wu D."/>
            <person name="Thiagarajan M."/>
            <person name="Wortman J.R."/>
            <person name="Badger J.H."/>
            <person name="Ren Q."/>
            <person name="Amedeo P."/>
            <person name="Jones K.M."/>
            <person name="Tallon L.J."/>
            <person name="Delcher A.L."/>
            <person name="Salzberg S.L."/>
            <person name="Silva J.C."/>
            <person name="Haas B.J."/>
            <person name="Majoros W.H."/>
            <person name="Farzad M."/>
            <person name="Carlton J.M."/>
            <person name="Smith R.K. Jr."/>
            <person name="Garg J."/>
            <person name="Pearlman R.E."/>
            <person name="Karrer K.M."/>
            <person name="Sun L."/>
            <person name="Manning G."/>
            <person name="Elde N.C."/>
            <person name="Turkewitz A.P."/>
            <person name="Asai D.J."/>
            <person name="Wilkes D.E."/>
            <person name="Wang Y."/>
            <person name="Cai H."/>
            <person name="Collins K."/>
            <person name="Stewart B.A."/>
            <person name="Lee S.R."/>
            <person name="Wilamowska K."/>
            <person name="Weinberg Z."/>
            <person name="Ruzzo W.L."/>
            <person name="Wloga D."/>
            <person name="Gaertig J."/>
            <person name="Frankel J."/>
            <person name="Tsao C.-C."/>
            <person name="Gorovsky M.A."/>
            <person name="Keeling P.J."/>
            <person name="Waller R.F."/>
            <person name="Patron N.J."/>
            <person name="Cherry J.M."/>
            <person name="Stover N.A."/>
            <person name="Krieger C.J."/>
            <person name="del Toro C."/>
            <person name="Ryder H.F."/>
            <person name="Williamson S.C."/>
            <person name="Barbeau R.A."/>
            <person name="Hamilton E.P."/>
            <person name="Orias E."/>
        </authorList>
    </citation>
    <scope>NUCLEOTIDE SEQUENCE [LARGE SCALE GENOMIC DNA]</scope>
    <source>
        <strain evidence="8">SB210</strain>
    </source>
</reference>
<dbReference type="InParanoid" id="Q22ND2"/>
<dbReference type="GeneID" id="7844129"/>
<keyword evidence="1" id="KW-0723">Serine/threonine-protein kinase</keyword>
<evidence type="ECO:0000256" key="1">
    <source>
        <dbReference type="ARBA" id="ARBA00022527"/>
    </source>
</evidence>
<evidence type="ECO:0000256" key="3">
    <source>
        <dbReference type="ARBA" id="ARBA00022741"/>
    </source>
</evidence>